<feature type="chain" id="PRO_5012730342" description="Glyoxylase, beta-lactamase superfamily II" evidence="1">
    <location>
        <begin position="20"/>
        <end position="282"/>
    </location>
</feature>
<evidence type="ECO:0000256" key="1">
    <source>
        <dbReference type="SAM" id="SignalP"/>
    </source>
</evidence>
<reference evidence="3" key="1">
    <citation type="submission" date="2017-02" db="EMBL/GenBank/DDBJ databases">
        <authorList>
            <person name="Varghese N."/>
            <person name="Submissions S."/>
        </authorList>
    </citation>
    <scope>NUCLEOTIDE SEQUENCE [LARGE SCALE GENOMIC DNA]</scope>
    <source>
        <strain evidence="3">DSM 24967</strain>
    </source>
</reference>
<gene>
    <name evidence="2" type="ORF">SAMN05660349_03140</name>
</gene>
<proteinExistence type="predicted"/>
<dbReference type="AlphaFoldDB" id="A0A1T5EUE8"/>
<feature type="signal peptide" evidence="1">
    <location>
        <begin position="1"/>
        <end position="19"/>
    </location>
</feature>
<dbReference type="RefSeq" id="WP_079684518.1">
    <property type="nucleotide sequence ID" value="NZ_FUYQ01000031.1"/>
</dbReference>
<name>A0A1T5EUE8_9BACT</name>
<dbReference type="Gene3D" id="3.60.15.10">
    <property type="entry name" value="Ribonuclease Z/Hydroxyacylglutathione hydrolase-like"/>
    <property type="match status" value="1"/>
</dbReference>
<dbReference type="InterPro" id="IPR036866">
    <property type="entry name" value="RibonucZ/Hydroxyglut_hydro"/>
</dbReference>
<dbReference type="EMBL" id="FUYQ01000031">
    <property type="protein sequence ID" value="SKB87592.1"/>
    <property type="molecule type" value="Genomic_DNA"/>
</dbReference>
<dbReference type="Proteomes" id="UP000190852">
    <property type="component" value="Unassembled WGS sequence"/>
</dbReference>
<organism evidence="2 3">
    <name type="scientific">Parabacteroides chartae</name>
    <dbReference type="NCBI Taxonomy" id="1037355"/>
    <lineage>
        <taxon>Bacteria</taxon>
        <taxon>Pseudomonadati</taxon>
        <taxon>Bacteroidota</taxon>
        <taxon>Bacteroidia</taxon>
        <taxon>Bacteroidales</taxon>
        <taxon>Tannerellaceae</taxon>
        <taxon>Parabacteroides</taxon>
    </lineage>
</organism>
<keyword evidence="3" id="KW-1185">Reference proteome</keyword>
<evidence type="ECO:0000313" key="3">
    <source>
        <dbReference type="Proteomes" id="UP000190852"/>
    </source>
</evidence>
<evidence type="ECO:0000313" key="2">
    <source>
        <dbReference type="EMBL" id="SKB87592.1"/>
    </source>
</evidence>
<dbReference type="SUPFAM" id="SSF56281">
    <property type="entry name" value="Metallo-hydrolase/oxidoreductase"/>
    <property type="match status" value="1"/>
</dbReference>
<protein>
    <recommendedName>
        <fullName evidence="4">Glyoxylase, beta-lactamase superfamily II</fullName>
    </recommendedName>
</protein>
<sequence length="282" mass="30477">MKKLGSIALVLCATLTASAQGKFEVKEFVSFKLHSYITADPLGDMSYIIEGNKSVVVLEPAAFHDNIKELSEYLGKLNKPVEKVIANYHAAGFSAFDHSKFVMVEGMPQFVKGDVYSGMMANFATTFGNKMDISQFTPSVTVGKDAKENWAGVEFKFSPGASSDFPAASILIGGKVYYTHFTPVANVHMSALQISSLEAVDAQLAGLEHAKASGANTFIGGHGGATASAEAVNFQIEYLKKVKETRLQIRTGDEFVLVMQMTYPDIASEENLTAVATNLYKK</sequence>
<keyword evidence="1" id="KW-0732">Signal</keyword>
<accession>A0A1T5EUE8</accession>
<evidence type="ECO:0008006" key="4">
    <source>
        <dbReference type="Google" id="ProtNLM"/>
    </source>
</evidence>